<dbReference type="NCBIfam" id="TIGR00115">
    <property type="entry name" value="tig"/>
    <property type="match status" value="1"/>
</dbReference>
<dbReference type="AlphaFoldDB" id="A0AA38LZY0"/>
<dbReference type="InterPro" id="IPR046357">
    <property type="entry name" value="PPIase_dom_sf"/>
</dbReference>
<proteinExistence type="inferred from homology"/>
<dbReference type="InterPro" id="IPR008880">
    <property type="entry name" value="Trigger_fac_C"/>
</dbReference>
<dbReference type="InterPro" id="IPR005215">
    <property type="entry name" value="Trig_fac"/>
</dbReference>
<dbReference type="GO" id="GO:0003755">
    <property type="term" value="F:peptidyl-prolyl cis-trans isomerase activity"/>
    <property type="evidence" value="ECO:0007669"/>
    <property type="project" value="UniProtKB-KW"/>
</dbReference>
<dbReference type="EC" id="5.2.1.8" evidence="3 7"/>
<dbReference type="SUPFAM" id="SSF54534">
    <property type="entry name" value="FKBP-like"/>
    <property type="match status" value="1"/>
</dbReference>
<evidence type="ECO:0000256" key="7">
    <source>
        <dbReference type="PROSITE-ProRule" id="PRU00277"/>
    </source>
</evidence>
<name>A0AA38LZY0_9CUCU</name>
<evidence type="ECO:0000256" key="1">
    <source>
        <dbReference type="ARBA" id="ARBA00000971"/>
    </source>
</evidence>
<dbReference type="SUPFAM" id="SSF109998">
    <property type="entry name" value="Triger factor/SurA peptide-binding domain-like"/>
    <property type="match status" value="1"/>
</dbReference>
<evidence type="ECO:0000256" key="5">
    <source>
        <dbReference type="ARBA" id="ARBA00023186"/>
    </source>
</evidence>
<evidence type="ECO:0000256" key="4">
    <source>
        <dbReference type="ARBA" id="ARBA00023110"/>
    </source>
</evidence>
<keyword evidence="6 7" id="KW-0413">Isomerase</keyword>
<evidence type="ECO:0000256" key="3">
    <source>
        <dbReference type="ARBA" id="ARBA00013194"/>
    </source>
</evidence>
<evidence type="ECO:0000256" key="2">
    <source>
        <dbReference type="ARBA" id="ARBA00005464"/>
    </source>
</evidence>
<dbReference type="FunFam" id="3.10.50.40:FF:000001">
    <property type="entry name" value="Trigger factor"/>
    <property type="match status" value="1"/>
</dbReference>
<gene>
    <name evidence="9" type="ORF">Zmor_003905</name>
</gene>
<comment type="similarity">
    <text evidence="2">Belongs to the FKBP-type PPIase family. Tig subfamily.</text>
</comment>
<evidence type="ECO:0000313" key="9">
    <source>
        <dbReference type="EMBL" id="KAJ3628708.1"/>
    </source>
</evidence>
<dbReference type="GO" id="GO:0015031">
    <property type="term" value="P:protein transport"/>
    <property type="evidence" value="ECO:0007669"/>
    <property type="project" value="InterPro"/>
</dbReference>
<keyword evidence="10" id="KW-1185">Reference proteome</keyword>
<dbReference type="Proteomes" id="UP001168821">
    <property type="component" value="Unassembled WGS sequence"/>
</dbReference>
<dbReference type="PROSITE" id="PS50059">
    <property type="entry name" value="FKBP_PPIASE"/>
    <property type="match status" value="1"/>
</dbReference>
<comment type="catalytic activity">
    <reaction evidence="1 7">
        <text>[protein]-peptidylproline (omega=180) = [protein]-peptidylproline (omega=0)</text>
        <dbReference type="Rhea" id="RHEA:16237"/>
        <dbReference type="Rhea" id="RHEA-COMP:10747"/>
        <dbReference type="Rhea" id="RHEA-COMP:10748"/>
        <dbReference type="ChEBI" id="CHEBI:83833"/>
        <dbReference type="ChEBI" id="CHEBI:83834"/>
        <dbReference type="EC" id="5.2.1.8"/>
    </reaction>
</comment>
<dbReference type="Gene3D" id="1.10.3120.10">
    <property type="entry name" value="Trigger factor, C-terminal domain"/>
    <property type="match status" value="1"/>
</dbReference>
<accession>A0AA38LZY0</accession>
<dbReference type="Pfam" id="PF00254">
    <property type="entry name" value="FKBP_C"/>
    <property type="match status" value="1"/>
</dbReference>
<dbReference type="GO" id="GO:0006457">
    <property type="term" value="P:protein folding"/>
    <property type="evidence" value="ECO:0007669"/>
    <property type="project" value="InterPro"/>
</dbReference>
<dbReference type="InterPro" id="IPR027304">
    <property type="entry name" value="Trigger_fact/SurA_dom_sf"/>
</dbReference>
<protein>
    <recommendedName>
        <fullName evidence="3 7">peptidylprolyl isomerase</fullName>
        <ecNumber evidence="3 7">5.2.1.8</ecNumber>
    </recommendedName>
</protein>
<dbReference type="InterPro" id="IPR001179">
    <property type="entry name" value="PPIase_FKBP_dom"/>
</dbReference>
<dbReference type="EMBL" id="JALNTZ010001095">
    <property type="protein sequence ID" value="KAJ3628708.1"/>
    <property type="molecule type" value="Genomic_DNA"/>
</dbReference>
<dbReference type="InterPro" id="IPR037041">
    <property type="entry name" value="Trigger_fac_C_sf"/>
</dbReference>
<evidence type="ECO:0000313" key="10">
    <source>
        <dbReference type="Proteomes" id="UP001168821"/>
    </source>
</evidence>
<feature type="domain" description="PPIase FKBP-type" evidence="8">
    <location>
        <begin position="15"/>
        <end position="62"/>
    </location>
</feature>
<comment type="caution">
    <text evidence="9">The sequence shown here is derived from an EMBL/GenBank/DDBJ whole genome shotgun (WGS) entry which is preliminary data.</text>
</comment>
<organism evidence="9 10">
    <name type="scientific">Zophobas morio</name>
    <dbReference type="NCBI Taxonomy" id="2755281"/>
    <lineage>
        <taxon>Eukaryota</taxon>
        <taxon>Metazoa</taxon>
        <taxon>Ecdysozoa</taxon>
        <taxon>Arthropoda</taxon>
        <taxon>Hexapoda</taxon>
        <taxon>Insecta</taxon>
        <taxon>Pterygota</taxon>
        <taxon>Neoptera</taxon>
        <taxon>Endopterygota</taxon>
        <taxon>Coleoptera</taxon>
        <taxon>Polyphaga</taxon>
        <taxon>Cucujiformia</taxon>
        <taxon>Tenebrionidae</taxon>
        <taxon>Zophobas</taxon>
    </lineage>
</organism>
<sequence length="284" mass="32435">MEKTKEGDNIKIEKGDVVKFDFEGYIDGEKFPGGGGTDFVLTIGSEKMIPGFETAMIGKGMGASEIKVTFPKDYTPELSEKEANFKLDVKEIKSRTLPAKDDELAKDLNIKGVATYKELEKYVTETIEKNKASQLKNVFVNKVIEIIAKNSTLELPKTAIDQEVANLYKEFEQRVMSQKMTMKEYKKQSGMTDEDIKKELFNDAKARLESYLITDKVRNEEKFEVTDKELQAKYEDFAQTFGTDVEYLKTNVLPEAQVKEELIREKLVDFLYEKNGDSAKTEEK</sequence>
<dbReference type="Pfam" id="PF05698">
    <property type="entry name" value="Trigger_C"/>
    <property type="match status" value="1"/>
</dbReference>
<evidence type="ECO:0000256" key="6">
    <source>
        <dbReference type="ARBA" id="ARBA00023235"/>
    </source>
</evidence>
<evidence type="ECO:0000259" key="8">
    <source>
        <dbReference type="PROSITE" id="PS50059"/>
    </source>
</evidence>
<reference evidence="9" key="1">
    <citation type="journal article" date="2023" name="G3 (Bethesda)">
        <title>Whole genome assemblies of Zophobas morio and Tenebrio molitor.</title>
        <authorList>
            <person name="Kaur S."/>
            <person name="Stinson S.A."/>
            <person name="diCenzo G.C."/>
        </authorList>
    </citation>
    <scope>NUCLEOTIDE SEQUENCE</scope>
    <source>
        <strain evidence="9">QUZm001</strain>
    </source>
</reference>
<keyword evidence="5" id="KW-0143">Chaperone</keyword>
<dbReference type="Gene3D" id="3.10.50.40">
    <property type="match status" value="1"/>
</dbReference>
<keyword evidence="4 7" id="KW-0697">Rotamase</keyword>